<dbReference type="Proteomes" id="UP001276659">
    <property type="component" value="Unassembled WGS sequence"/>
</dbReference>
<dbReference type="Pfam" id="PF05199">
    <property type="entry name" value="GMC_oxred_C"/>
    <property type="match status" value="1"/>
</dbReference>
<dbReference type="AlphaFoldDB" id="A0AAD9Z2U3"/>
<dbReference type="Gene3D" id="3.50.50.60">
    <property type="entry name" value="FAD/NAD(P)-binding domain"/>
    <property type="match status" value="2"/>
</dbReference>
<dbReference type="PROSITE" id="PS00086">
    <property type="entry name" value="CYTOCHROME_P450"/>
    <property type="match status" value="1"/>
</dbReference>
<dbReference type="InterPro" id="IPR007867">
    <property type="entry name" value="GMC_OxRtase_C"/>
</dbReference>
<name>A0AAD9Z2U3_9LECA</name>
<reference evidence="6" key="1">
    <citation type="submission" date="2022-11" db="EMBL/GenBank/DDBJ databases">
        <title>Chromosomal genome sequence assembly and mating type (MAT) locus characterization of the leprose asexual lichenized fungus Lepraria neglecta (Nyl.) Erichsen.</title>
        <authorList>
            <person name="Allen J.L."/>
            <person name="Pfeffer B."/>
        </authorList>
    </citation>
    <scope>NUCLEOTIDE SEQUENCE</scope>
    <source>
        <strain evidence="6">Allen 5258</strain>
    </source>
</reference>
<comment type="similarity">
    <text evidence="1">Belongs to the GMC oxidoreductase family.</text>
</comment>
<dbReference type="SUPFAM" id="SSF54373">
    <property type="entry name" value="FAD-linked reductases, C-terminal domain"/>
    <property type="match status" value="1"/>
</dbReference>
<dbReference type="GO" id="GO:0044550">
    <property type="term" value="P:secondary metabolite biosynthetic process"/>
    <property type="evidence" value="ECO:0007669"/>
    <property type="project" value="TreeGrafter"/>
</dbReference>
<gene>
    <name evidence="6" type="ORF">OEA41_008645</name>
</gene>
<evidence type="ECO:0000256" key="4">
    <source>
        <dbReference type="PIRSR" id="PIRSR602401-1"/>
    </source>
</evidence>
<evidence type="ECO:0000313" key="7">
    <source>
        <dbReference type="Proteomes" id="UP001276659"/>
    </source>
</evidence>
<keyword evidence="7" id="KW-1185">Reference proteome</keyword>
<comment type="caution">
    <text evidence="6">The sequence shown here is derived from an EMBL/GenBank/DDBJ whole genome shotgun (WGS) entry which is preliminary data.</text>
</comment>
<proteinExistence type="inferred from homology"/>
<protein>
    <recommendedName>
        <fullName evidence="5">Glucose-methanol-choline oxidoreductase C-terminal domain-containing protein</fullName>
    </recommendedName>
</protein>
<evidence type="ECO:0000259" key="5">
    <source>
        <dbReference type="Pfam" id="PF05199"/>
    </source>
</evidence>
<dbReference type="GO" id="GO:0005506">
    <property type="term" value="F:iron ion binding"/>
    <property type="evidence" value="ECO:0007669"/>
    <property type="project" value="InterPro"/>
</dbReference>
<dbReference type="Gene3D" id="3.30.560.10">
    <property type="entry name" value="Glucose Oxidase, domain 3"/>
    <property type="match status" value="2"/>
</dbReference>
<dbReference type="InterPro" id="IPR012132">
    <property type="entry name" value="GMC_OxRdtase"/>
</dbReference>
<dbReference type="GO" id="GO:0016705">
    <property type="term" value="F:oxidoreductase activity, acting on paired donors, with incorporation or reduction of molecular oxygen"/>
    <property type="evidence" value="ECO:0007669"/>
    <property type="project" value="InterPro"/>
</dbReference>
<dbReference type="InterPro" id="IPR002401">
    <property type="entry name" value="Cyt_P450_E_grp-I"/>
</dbReference>
<keyword evidence="2 4" id="KW-0479">Metal-binding</keyword>
<dbReference type="SUPFAM" id="SSF48264">
    <property type="entry name" value="Cytochrome P450"/>
    <property type="match status" value="1"/>
</dbReference>
<evidence type="ECO:0000256" key="1">
    <source>
        <dbReference type="ARBA" id="ARBA00010790"/>
    </source>
</evidence>
<keyword evidence="3 4" id="KW-0408">Iron</keyword>
<dbReference type="SUPFAM" id="SSF51905">
    <property type="entry name" value="FAD/NAD(P)-binding domain"/>
    <property type="match status" value="1"/>
</dbReference>
<accession>A0AAD9Z2U3</accession>
<evidence type="ECO:0000256" key="3">
    <source>
        <dbReference type="ARBA" id="ARBA00023004"/>
    </source>
</evidence>
<dbReference type="InterPro" id="IPR001128">
    <property type="entry name" value="Cyt_P450"/>
</dbReference>
<dbReference type="GO" id="GO:0050660">
    <property type="term" value="F:flavin adenine dinucleotide binding"/>
    <property type="evidence" value="ECO:0007669"/>
    <property type="project" value="InterPro"/>
</dbReference>
<dbReference type="EMBL" id="JASNWA010000009">
    <property type="protein sequence ID" value="KAK3169262.1"/>
    <property type="molecule type" value="Genomic_DNA"/>
</dbReference>
<dbReference type="InterPro" id="IPR036188">
    <property type="entry name" value="FAD/NAD-bd_sf"/>
</dbReference>
<dbReference type="InterPro" id="IPR017972">
    <property type="entry name" value="Cyt_P450_CS"/>
</dbReference>
<dbReference type="GO" id="GO:0016614">
    <property type="term" value="F:oxidoreductase activity, acting on CH-OH group of donors"/>
    <property type="evidence" value="ECO:0007669"/>
    <property type="project" value="InterPro"/>
</dbReference>
<dbReference type="CDD" id="cd11062">
    <property type="entry name" value="CYP58-like"/>
    <property type="match status" value="1"/>
</dbReference>
<dbReference type="GO" id="GO:0020037">
    <property type="term" value="F:heme binding"/>
    <property type="evidence" value="ECO:0007669"/>
    <property type="project" value="InterPro"/>
</dbReference>
<evidence type="ECO:0000256" key="2">
    <source>
        <dbReference type="ARBA" id="ARBA00022723"/>
    </source>
</evidence>
<dbReference type="PRINTS" id="PR00463">
    <property type="entry name" value="EP450I"/>
</dbReference>
<organism evidence="6 7">
    <name type="scientific">Lepraria neglecta</name>
    <dbReference type="NCBI Taxonomy" id="209136"/>
    <lineage>
        <taxon>Eukaryota</taxon>
        <taxon>Fungi</taxon>
        <taxon>Dikarya</taxon>
        <taxon>Ascomycota</taxon>
        <taxon>Pezizomycotina</taxon>
        <taxon>Lecanoromycetes</taxon>
        <taxon>OSLEUM clade</taxon>
        <taxon>Lecanoromycetidae</taxon>
        <taxon>Lecanorales</taxon>
        <taxon>Lecanorineae</taxon>
        <taxon>Stereocaulaceae</taxon>
        <taxon>Lepraria</taxon>
    </lineage>
</organism>
<feature type="domain" description="Glucose-methanol-choline oxidoreductase C-terminal" evidence="5">
    <location>
        <begin position="775"/>
        <end position="909"/>
    </location>
</feature>
<dbReference type="InterPro" id="IPR036396">
    <property type="entry name" value="Cyt_P450_sf"/>
</dbReference>
<dbReference type="PANTHER" id="PTHR11552:SF138">
    <property type="entry name" value="DEHYDROGENASE PKFF-RELATED"/>
    <property type="match status" value="1"/>
</dbReference>
<dbReference type="GO" id="GO:0004497">
    <property type="term" value="F:monooxygenase activity"/>
    <property type="evidence" value="ECO:0007669"/>
    <property type="project" value="InterPro"/>
</dbReference>
<dbReference type="Gene3D" id="1.10.630.10">
    <property type="entry name" value="Cytochrome P450"/>
    <property type="match status" value="1"/>
</dbReference>
<comment type="cofactor">
    <cofactor evidence="4">
        <name>heme</name>
        <dbReference type="ChEBI" id="CHEBI:30413"/>
    </cofactor>
</comment>
<dbReference type="PANTHER" id="PTHR11552">
    <property type="entry name" value="GLUCOSE-METHANOL-CHOLINE GMC OXIDOREDUCTASE"/>
    <property type="match status" value="1"/>
</dbReference>
<feature type="binding site" description="axial binding residue" evidence="4">
    <location>
        <position position="317"/>
    </location>
    <ligand>
        <name>heme</name>
        <dbReference type="ChEBI" id="CHEBI:30413"/>
    </ligand>
    <ligandPart>
        <name>Fe</name>
        <dbReference type="ChEBI" id="CHEBI:18248"/>
    </ligandPart>
</feature>
<sequence>MTGTPQGIFGTIHHDIHKRRRAAISPFFSKSAITFSEAMIHEKMELFGERLSGQLANHGIAELRKNFLAMTTDTLCGHAFDSSLELLEDDNAALEWQRTIKAIAILTPLQKQFTWIIPTALKLPLWALRMVVPDIARIVALRRDMHKQADAAISVNQSFMRGDSPTKESTSSADDTTPPTNMFQSMLLNNHLPPAEKRRNRIAQEAFTIIVAGGETTARVLTTATYHLLANRDTALKRLRDELNAAIVDPDVRIEVRTLEQLPWLTPISMTLRDILLDVSVFPDPLKFLPDRWLSTNPDLDRVTRAYVPFGRGSRMCIGLNIAFMIMKIYTLFSVVSLASFAVATLGEYIQAQGLLGSHFGIPGLPATYDYVIVGGGTAGLTVARRLAANASSTIAVIEAGDFYEFSNGNISEIPAFAANFGGNNPIQKNPYLDWYQYTEPQPANFRRSKISVRLWKANRWDQREELLMAESVRTLGAFDRWAEEVGDESYKFSNFLRYFKRSSKFHPPDSASRPQNATAQFNASDWSLDGGPVQVSYASWVNPISSWLGLSFQELGLKELQSLTSGTLLGWSWLAEDLDPVSQTRSSSEAFLREALEETTNLVLYKSTLAKKIIIEGGTAKGVSIRSPQILIVSGIGPKQTLESQGIDVIADRGGVGQNLQDNVLVGPTYSVDVVTHNSLQNPDFLAQAIEHYNANRTGILTNVGGDVAGFEKIPRNMVRPSTYQALQDNFPGDWPHIEYLVLDSYFGTGSGSTLGADPSKQYVAASVGLVATFSRGNVSINSNDTSINPVVSPNWLSDPRDQDIAIAAFRRGRQLFSTNAIKPIVVAEAYPGANITTDEQIWAIIQQSANSVYNPAGTNKMGKVDDEMAVVDSRGRVIGVSSLRVIDASIFPFLPPGQPSATVYAVAERIADDIMHSF</sequence>
<keyword evidence="4" id="KW-0349">Heme</keyword>
<evidence type="ECO:0000313" key="6">
    <source>
        <dbReference type="EMBL" id="KAK3169262.1"/>
    </source>
</evidence>
<dbReference type="Pfam" id="PF00067">
    <property type="entry name" value="p450"/>
    <property type="match status" value="2"/>
</dbReference>